<evidence type="ECO:0000313" key="1">
    <source>
        <dbReference type="EMBL" id="CAH3018232.1"/>
    </source>
</evidence>
<dbReference type="EMBL" id="CALNXI010000081">
    <property type="protein sequence ID" value="CAH3018232.1"/>
    <property type="molecule type" value="Genomic_DNA"/>
</dbReference>
<accession>A0ABN8LRL7</accession>
<dbReference type="Proteomes" id="UP001159427">
    <property type="component" value="Unassembled WGS sequence"/>
</dbReference>
<feature type="non-terminal residue" evidence="1">
    <location>
        <position position="1"/>
    </location>
</feature>
<protein>
    <submittedName>
        <fullName evidence="1">Uncharacterized protein</fullName>
    </submittedName>
</protein>
<reference evidence="1 2" key="1">
    <citation type="submission" date="2022-05" db="EMBL/GenBank/DDBJ databases">
        <authorList>
            <consortium name="Genoscope - CEA"/>
            <person name="William W."/>
        </authorList>
    </citation>
    <scope>NUCLEOTIDE SEQUENCE [LARGE SCALE GENOMIC DNA]</scope>
</reference>
<organism evidence="1 2">
    <name type="scientific">Porites evermanni</name>
    <dbReference type="NCBI Taxonomy" id="104178"/>
    <lineage>
        <taxon>Eukaryota</taxon>
        <taxon>Metazoa</taxon>
        <taxon>Cnidaria</taxon>
        <taxon>Anthozoa</taxon>
        <taxon>Hexacorallia</taxon>
        <taxon>Scleractinia</taxon>
        <taxon>Fungiina</taxon>
        <taxon>Poritidae</taxon>
        <taxon>Porites</taxon>
    </lineage>
</organism>
<proteinExistence type="predicted"/>
<gene>
    <name evidence="1" type="ORF">PEVE_00041978</name>
</gene>
<sequence>SQNTNLFQKEEGLFIQQHGASRDVINAGRTLGFRRLMIYLLGDFHYIQTVRLTGDYMKLSLATHMASNLVDIHDKVLAVPFSYDRKNIHRIITVDWKGAQKTCSGGIDINYITQLVLDQQEQLKTTFLPTLKEDLRKMKLRNNQAQLKEFRYWQSPVVINI</sequence>
<keyword evidence="2" id="KW-1185">Reference proteome</keyword>
<comment type="caution">
    <text evidence="1">The sequence shown here is derived from an EMBL/GenBank/DDBJ whole genome shotgun (WGS) entry which is preliminary data.</text>
</comment>
<evidence type="ECO:0000313" key="2">
    <source>
        <dbReference type="Proteomes" id="UP001159427"/>
    </source>
</evidence>
<name>A0ABN8LRL7_9CNID</name>